<protein>
    <submittedName>
        <fullName evidence="2">DUF5947 family protein</fullName>
    </submittedName>
</protein>
<feature type="region of interest" description="Disordered" evidence="1">
    <location>
        <begin position="1"/>
        <end position="26"/>
    </location>
</feature>
<dbReference type="InterPro" id="IPR045991">
    <property type="entry name" value="DUF5947"/>
</dbReference>
<comment type="caution">
    <text evidence="2">The sequence shown here is derived from an EMBL/GenBank/DDBJ whole genome shotgun (WGS) entry which is preliminary data.</text>
</comment>
<dbReference type="EMBL" id="JBHSWH010000001">
    <property type="protein sequence ID" value="MFC6707449.1"/>
    <property type="molecule type" value="Genomic_DNA"/>
</dbReference>
<gene>
    <name evidence="2" type="ORF">ACFQDH_19920</name>
</gene>
<dbReference type="Proteomes" id="UP001596298">
    <property type="component" value="Unassembled WGS sequence"/>
</dbReference>
<sequence length="224" mass="24480">MSARSRPLGGLRRLSRPAPEPPKAEPPEAVEVCEMCNAEIDAGHGHVADLQAQRLLCTCRSCYLLFTGRGAGSGRYRALPEDSRRITDPTISQGQWDALQIPVDLAFFFLQTGAASYAACYPGPGGATESLLDLGSWDDVLRANPVLAEVEPDVEAVLIRRKGSAFQLYLVPIDACYELVGLVRQSWSGFSGGQEVWGRIETFFDQLDSLSRSVDRQGRRVVHA</sequence>
<organism evidence="2 3">
    <name type="scientific">Flexivirga alba</name>
    <dbReference type="NCBI Taxonomy" id="702742"/>
    <lineage>
        <taxon>Bacteria</taxon>
        <taxon>Bacillati</taxon>
        <taxon>Actinomycetota</taxon>
        <taxon>Actinomycetes</taxon>
        <taxon>Micrococcales</taxon>
        <taxon>Dermacoccaceae</taxon>
        <taxon>Flexivirga</taxon>
    </lineage>
</organism>
<name>A0ABW2ALK9_9MICO</name>
<evidence type="ECO:0000256" key="1">
    <source>
        <dbReference type="SAM" id="MobiDB-lite"/>
    </source>
</evidence>
<keyword evidence="3" id="KW-1185">Reference proteome</keyword>
<reference evidence="3" key="1">
    <citation type="journal article" date="2019" name="Int. J. Syst. Evol. Microbiol.">
        <title>The Global Catalogue of Microorganisms (GCM) 10K type strain sequencing project: providing services to taxonomists for standard genome sequencing and annotation.</title>
        <authorList>
            <consortium name="The Broad Institute Genomics Platform"/>
            <consortium name="The Broad Institute Genome Sequencing Center for Infectious Disease"/>
            <person name="Wu L."/>
            <person name="Ma J."/>
        </authorList>
    </citation>
    <scope>NUCLEOTIDE SEQUENCE [LARGE SCALE GENOMIC DNA]</scope>
    <source>
        <strain evidence="3">CCUG 58127</strain>
    </source>
</reference>
<feature type="compositionally biased region" description="Low complexity" evidence="1">
    <location>
        <begin position="1"/>
        <end position="12"/>
    </location>
</feature>
<dbReference type="Pfam" id="PF19372">
    <property type="entry name" value="DUF5947"/>
    <property type="match status" value="1"/>
</dbReference>
<dbReference type="RefSeq" id="WP_382404119.1">
    <property type="nucleotide sequence ID" value="NZ_JBHSWH010000001.1"/>
</dbReference>
<evidence type="ECO:0000313" key="2">
    <source>
        <dbReference type="EMBL" id="MFC6707449.1"/>
    </source>
</evidence>
<evidence type="ECO:0000313" key="3">
    <source>
        <dbReference type="Proteomes" id="UP001596298"/>
    </source>
</evidence>
<proteinExistence type="predicted"/>
<accession>A0ABW2ALK9</accession>